<accession>A0A4V2J3M2</accession>
<dbReference type="GO" id="GO:0016791">
    <property type="term" value="F:phosphatase activity"/>
    <property type="evidence" value="ECO:0007669"/>
    <property type="project" value="TreeGrafter"/>
</dbReference>
<dbReference type="GO" id="GO:0005737">
    <property type="term" value="C:cytoplasm"/>
    <property type="evidence" value="ECO:0007669"/>
    <property type="project" value="TreeGrafter"/>
</dbReference>
<organism evidence="1 2">
    <name type="scientific">Paenibacillus thalictri</name>
    <dbReference type="NCBI Taxonomy" id="2527873"/>
    <lineage>
        <taxon>Bacteria</taxon>
        <taxon>Bacillati</taxon>
        <taxon>Bacillota</taxon>
        <taxon>Bacilli</taxon>
        <taxon>Bacillales</taxon>
        <taxon>Paenibacillaceae</taxon>
        <taxon>Paenibacillus</taxon>
    </lineage>
</organism>
<dbReference type="InterPro" id="IPR013078">
    <property type="entry name" value="His_Pase_superF_clade-1"/>
</dbReference>
<dbReference type="InterPro" id="IPR050275">
    <property type="entry name" value="PGM_Phosphatase"/>
</dbReference>
<sequence>MKTIYLIRHCQAHGQHPDAPLTDEGRRQADVLASCLAGRNIERIVSSTYARAVSSVSPLARQTRLSIDTDPRLCERILSGENADHWMDMLRRTFTDMDLSYPGGESSREAADRGMSSISALLERPETNIAVVTHGNLMSLILNRFDDRFGYETWTKLTNPDVYELVLHGHQKDKAIRRIWT</sequence>
<reference evidence="1 2" key="1">
    <citation type="submission" date="2019-02" db="EMBL/GenBank/DDBJ databases">
        <title>Paenibacillus sp. nov., isolated from surface-sterilized tissue of Thalictrum simplex L.</title>
        <authorList>
            <person name="Tuo L."/>
        </authorList>
    </citation>
    <scope>NUCLEOTIDE SEQUENCE [LARGE SCALE GENOMIC DNA]</scope>
    <source>
        <strain evidence="1 2">N2SHLJ1</strain>
    </source>
</reference>
<dbReference type="EMBL" id="SIRE01000021">
    <property type="protein sequence ID" value="TBL73347.1"/>
    <property type="molecule type" value="Genomic_DNA"/>
</dbReference>
<evidence type="ECO:0000313" key="2">
    <source>
        <dbReference type="Proteomes" id="UP000293142"/>
    </source>
</evidence>
<dbReference type="Gene3D" id="3.40.50.1240">
    <property type="entry name" value="Phosphoglycerate mutase-like"/>
    <property type="match status" value="1"/>
</dbReference>
<keyword evidence="2" id="KW-1185">Reference proteome</keyword>
<dbReference type="InterPro" id="IPR029033">
    <property type="entry name" value="His_PPase_superfam"/>
</dbReference>
<dbReference type="SMART" id="SM00855">
    <property type="entry name" value="PGAM"/>
    <property type="match status" value="1"/>
</dbReference>
<dbReference type="CDD" id="cd07067">
    <property type="entry name" value="HP_PGM_like"/>
    <property type="match status" value="1"/>
</dbReference>
<dbReference type="AlphaFoldDB" id="A0A4V2J3M2"/>
<dbReference type="Pfam" id="PF00300">
    <property type="entry name" value="His_Phos_1"/>
    <property type="match status" value="1"/>
</dbReference>
<dbReference type="PANTHER" id="PTHR48100">
    <property type="entry name" value="BROAD-SPECIFICITY PHOSPHATASE YOR283W-RELATED"/>
    <property type="match status" value="1"/>
</dbReference>
<dbReference type="RefSeq" id="WP_131016599.1">
    <property type="nucleotide sequence ID" value="NZ_SIRE01000021.1"/>
</dbReference>
<evidence type="ECO:0000313" key="1">
    <source>
        <dbReference type="EMBL" id="TBL73347.1"/>
    </source>
</evidence>
<dbReference type="PANTHER" id="PTHR48100:SF1">
    <property type="entry name" value="HISTIDINE PHOSPHATASE FAMILY PROTEIN-RELATED"/>
    <property type="match status" value="1"/>
</dbReference>
<dbReference type="OrthoDB" id="512570at2"/>
<comment type="caution">
    <text evidence="1">The sequence shown here is derived from an EMBL/GenBank/DDBJ whole genome shotgun (WGS) entry which is preliminary data.</text>
</comment>
<protein>
    <submittedName>
        <fullName evidence="1">Histidine phosphatase family protein</fullName>
    </submittedName>
</protein>
<dbReference type="SUPFAM" id="SSF53254">
    <property type="entry name" value="Phosphoglycerate mutase-like"/>
    <property type="match status" value="1"/>
</dbReference>
<name>A0A4V2J3M2_9BACL</name>
<dbReference type="Proteomes" id="UP000293142">
    <property type="component" value="Unassembled WGS sequence"/>
</dbReference>
<proteinExistence type="predicted"/>
<dbReference type="PIRSF" id="PIRSF000709">
    <property type="entry name" value="6PFK_2-Ptase"/>
    <property type="match status" value="1"/>
</dbReference>
<gene>
    <name evidence="1" type="ORF">EYB31_27100</name>
</gene>